<dbReference type="OrthoDB" id="10049706at2759"/>
<evidence type="ECO:0000256" key="2">
    <source>
        <dbReference type="ARBA" id="ARBA00022692"/>
    </source>
</evidence>
<keyword evidence="7" id="KW-0807">Transducer</keyword>
<feature type="transmembrane region" description="Helical" evidence="8">
    <location>
        <begin position="283"/>
        <end position="308"/>
    </location>
</feature>
<evidence type="ECO:0000259" key="9">
    <source>
        <dbReference type="PROSITE" id="PS50262"/>
    </source>
</evidence>
<evidence type="ECO:0000256" key="5">
    <source>
        <dbReference type="ARBA" id="ARBA00023136"/>
    </source>
</evidence>
<evidence type="ECO:0000256" key="8">
    <source>
        <dbReference type="SAM" id="Phobius"/>
    </source>
</evidence>
<name>A0A6J8BBY5_MYTCO</name>
<dbReference type="PANTHER" id="PTHR45695">
    <property type="entry name" value="LEUCOKININ RECEPTOR-RELATED"/>
    <property type="match status" value="1"/>
</dbReference>
<sequence length="357" mass="41058">MFNTTISNFNLTRNYSHFDWNRTTNLETFSNLEAVLIPITFSIIFLFGIIGNGVLLSYMIRRRRMTSPHNIYVISLAVGDLLMLTVSMPFMSTIFTFEAWPYGDIVCKLSEFFHTLCCSVTVCMLTALSIERLLIVSGRCSEHRNSMAIIAVFVIWVYSFMFAIPDLVSSNLYEDPGYEICVLYRHSWGEAYAKTMTIQKLVFLFIVPVMTSVLCYTATLIKLLQASSNSSTVQINTARENGKKAHIIILIFILIIVFVISWLPRRIYLMWYYFDPSPYNNYWHVMKLTGFCLMYANSAFNPLVFFVLDRDFRKFSLSSCQKCRTQQYVAVDSANSKNGQTMILTELAQIDEIGSMV</sequence>
<keyword evidence="11" id="KW-1185">Reference proteome</keyword>
<feature type="transmembrane region" description="Helical" evidence="8">
    <location>
        <begin position="112"/>
        <end position="135"/>
    </location>
</feature>
<evidence type="ECO:0000256" key="7">
    <source>
        <dbReference type="ARBA" id="ARBA00023224"/>
    </source>
</evidence>
<feature type="transmembrane region" description="Helical" evidence="8">
    <location>
        <begin position="147"/>
        <end position="164"/>
    </location>
</feature>
<dbReference type="SUPFAM" id="SSF81321">
    <property type="entry name" value="Family A G protein-coupled receptor-like"/>
    <property type="match status" value="1"/>
</dbReference>
<dbReference type="EMBL" id="CACVKT020002746">
    <property type="protein sequence ID" value="CAC5379637.1"/>
    <property type="molecule type" value="Genomic_DNA"/>
</dbReference>
<dbReference type="InterPro" id="IPR000276">
    <property type="entry name" value="GPCR_Rhodpsn"/>
</dbReference>
<dbReference type="GO" id="GO:0008188">
    <property type="term" value="F:neuropeptide receptor activity"/>
    <property type="evidence" value="ECO:0007669"/>
    <property type="project" value="TreeGrafter"/>
</dbReference>
<evidence type="ECO:0000313" key="11">
    <source>
        <dbReference type="Proteomes" id="UP000507470"/>
    </source>
</evidence>
<organism evidence="10 11">
    <name type="scientific">Mytilus coruscus</name>
    <name type="common">Sea mussel</name>
    <dbReference type="NCBI Taxonomy" id="42192"/>
    <lineage>
        <taxon>Eukaryota</taxon>
        <taxon>Metazoa</taxon>
        <taxon>Spiralia</taxon>
        <taxon>Lophotrochozoa</taxon>
        <taxon>Mollusca</taxon>
        <taxon>Bivalvia</taxon>
        <taxon>Autobranchia</taxon>
        <taxon>Pteriomorphia</taxon>
        <taxon>Mytilida</taxon>
        <taxon>Mytiloidea</taxon>
        <taxon>Mytilidae</taxon>
        <taxon>Mytilinae</taxon>
        <taxon>Mytilus</taxon>
    </lineage>
</organism>
<keyword evidence="5 8" id="KW-0472">Membrane</keyword>
<comment type="subcellular location">
    <subcellularLocation>
        <location evidence="1">Membrane</location>
        <topology evidence="1">Multi-pass membrane protein</topology>
    </subcellularLocation>
</comment>
<dbReference type="PANTHER" id="PTHR45695:SF26">
    <property type="entry name" value="NEUROPEPTIDE CCHAMIDE-1 RECEPTOR"/>
    <property type="match status" value="1"/>
</dbReference>
<reference evidence="10 11" key="1">
    <citation type="submission" date="2020-06" db="EMBL/GenBank/DDBJ databases">
        <authorList>
            <person name="Li R."/>
            <person name="Bekaert M."/>
        </authorList>
    </citation>
    <scope>NUCLEOTIDE SEQUENCE [LARGE SCALE GENOMIC DNA]</scope>
    <source>
        <strain evidence="11">wild</strain>
    </source>
</reference>
<dbReference type="PRINTS" id="PR00237">
    <property type="entry name" value="GPCRRHODOPSN"/>
</dbReference>
<gene>
    <name evidence="10" type="ORF">MCOR_15680</name>
</gene>
<keyword evidence="2 8" id="KW-0812">Transmembrane</keyword>
<dbReference type="PROSITE" id="PS50262">
    <property type="entry name" value="G_PROTEIN_RECEP_F1_2"/>
    <property type="match status" value="1"/>
</dbReference>
<evidence type="ECO:0000256" key="4">
    <source>
        <dbReference type="ARBA" id="ARBA00023040"/>
    </source>
</evidence>
<dbReference type="Pfam" id="PF00001">
    <property type="entry name" value="7tm_1"/>
    <property type="match status" value="1"/>
</dbReference>
<feature type="transmembrane region" description="Helical" evidence="8">
    <location>
        <begin position="245"/>
        <end position="263"/>
    </location>
</feature>
<dbReference type="Proteomes" id="UP000507470">
    <property type="component" value="Unassembled WGS sequence"/>
</dbReference>
<dbReference type="GO" id="GO:0005886">
    <property type="term" value="C:plasma membrane"/>
    <property type="evidence" value="ECO:0007669"/>
    <property type="project" value="TreeGrafter"/>
</dbReference>
<keyword evidence="6" id="KW-0675">Receptor</keyword>
<protein>
    <submittedName>
        <fullName evidence="10">BRS3</fullName>
    </submittedName>
</protein>
<feature type="transmembrane region" description="Helical" evidence="8">
    <location>
        <begin position="71"/>
        <end position="92"/>
    </location>
</feature>
<keyword evidence="3 8" id="KW-1133">Transmembrane helix</keyword>
<evidence type="ECO:0000256" key="1">
    <source>
        <dbReference type="ARBA" id="ARBA00004141"/>
    </source>
</evidence>
<proteinExistence type="predicted"/>
<dbReference type="Gene3D" id="1.20.1070.10">
    <property type="entry name" value="Rhodopsin 7-helix transmembrane proteins"/>
    <property type="match status" value="1"/>
</dbReference>
<accession>A0A6J8BBY5</accession>
<evidence type="ECO:0000313" key="10">
    <source>
        <dbReference type="EMBL" id="CAC5379637.1"/>
    </source>
</evidence>
<keyword evidence="4" id="KW-0297">G-protein coupled receptor</keyword>
<dbReference type="AlphaFoldDB" id="A0A6J8BBY5"/>
<feature type="domain" description="G-protein coupled receptors family 1 profile" evidence="9">
    <location>
        <begin position="51"/>
        <end position="305"/>
    </location>
</feature>
<evidence type="ECO:0000256" key="6">
    <source>
        <dbReference type="ARBA" id="ARBA00023170"/>
    </source>
</evidence>
<dbReference type="InterPro" id="IPR017452">
    <property type="entry name" value="GPCR_Rhodpsn_7TM"/>
</dbReference>
<feature type="transmembrane region" description="Helical" evidence="8">
    <location>
        <begin position="35"/>
        <end position="59"/>
    </location>
</feature>
<evidence type="ECO:0000256" key="3">
    <source>
        <dbReference type="ARBA" id="ARBA00022989"/>
    </source>
</evidence>
<feature type="transmembrane region" description="Helical" evidence="8">
    <location>
        <begin position="201"/>
        <end position="224"/>
    </location>
</feature>